<keyword evidence="7" id="KW-1185">Reference proteome</keyword>
<evidence type="ECO:0000313" key="8">
    <source>
        <dbReference type="WBParaSite" id="SSLN_0000333501-mRNA-1"/>
    </source>
</evidence>
<keyword evidence="5" id="KW-1133">Transmembrane helix</keyword>
<evidence type="ECO:0000313" key="6">
    <source>
        <dbReference type="EMBL" id="VDL89620.1"/>
    </source>
</evidence>
<sequence>MQPSDGYQQCTHFSALFLSLTSKKAISLSFRFPTSRLRHTLYTLFWSMFSQVSISKLPIRRPVSSTMIDRESPFKGPNWIRCLQAECWAVKGEKENEEEEEDEEDEEVENHLTTKDLQQLSSFRGLIDLPEHKYSDGMIDTDSTTVVVDSVGMILVAVYHGIIIIVLVNMLIAMMSHSFESIQVSPLFRTSLAAIGPTWQVGHLATRE</sequence>
<keyword evidence="5" id="KW-0472">Membrane</keyword>
<keyword evidence="2" id="KW-0406">Ion transport</keyword>
<dbReference type="EMBL" id="UYSU01032473">
    <property type="protein sequence ID" value="VDL89620.1"/>
    <property type="molecule type" value="Genomic_DNA"/>
</dbReference>
<dbReference type="STRING" id="70667.A0A183SG87"/>
<dbReference type="GO" id="GO:0051480">
    <property type="term" value="P:regulation of cytosolic calcium ion concentration"/>
    <property type="evidence" value="ECO:0007669"/>
    <property type="project" value="TreeGrafter"/>
</dbReference>
<evidence type="ECO:0000256" key="1">
    <source>
        <dbReference type="ARBA" id="ARBA00022448"/>
    </source>
</evidence>
<dbReference type="AlphaFoldDB" id="A0A183SG87"/>
<dbReference type="InterPro" id="IPR002153">
    <property type="entry name" value="TRPC_channel"/>
</dbReference>
<reference evidence="8" key="1">
    <citation type="submission" date="2016-06" db="UniProtKB">
        <authorList>
            <consortium name="WormBaseParasite"/>
        </authorList>
    </citation>
    <scope>IDENTIFICATION</scope>
</reference>
<dbReference type="GO" id="GO:0005886">
    <property type="term" value="C:plasma membrane"/>
    <property type="evidence" value="ECO:0007669"/>
    <property type="project" value="TreeGrafter"/>
</dbReference>
<dbReference type="WBParaSite" id="SSLN_0000333501-mRNA-1">
    <property type="protein sequence ID" value="SSLN_0000333501-mRNA-1"/>
    <property type="gene ID" value="SSLN_0000333501"/>
</dbReference>
<evidence type="ECO:0000313" key="7">
    <source>
        <dbReference type="Proteomes" id="UP000275846"/>
    </source>
</evidence>
<feature type="coiled-coil region" evidence="4">
    <location>
        <begin position="80"/>
        <end position="114"/>
    </location>
</feature>
<evidence type="ECO:0000256" key="5">
    <source>
        <dbReference type="SAM" id="Phobius"/>
    </source>
</evidence>
<keyword evidence="1" id="KW-0813">Transport</keyword>
<reference evidence="6 7" key="2">
    <citation type="submission" date="2018-11" db="EMBL/GenBank/DDBJ databases">
        <authorList>
            <consortium name="Pathogen Informatics"/>
        </authorList>
    </citation>
    <scope>NUCLEOTIDE SEQUENCE [LARGE SCALE GENOMIC DNA]</scope>
    <source>
        <strain evidence="6 7">NST_G2</strain>
    </source>
</reference>
<evidence type="ECO:0000256" key="4">
    <source>
        <dbReference type="SAM" id="Coils"/>
    </source>
</evidence>
<dbReference type="PANTHER" id="PTHR10117">
    <property type="entry name" value="TRANSIENT RECEPTOR POTENTIAL CHANNEL"/>
    <property type="match status" value="1"/>
</dbReference>
<organism evidence="8">
    <name type="scientific">Schistocephalus solidus</name>
    <name type="common">Tapeworm</name>
    <dbReference type="NCBI Taxonomy" id="70667"/>
    <lineage>
        <taxon>Eukaryota</taxon>
        <taxon>Metazoa</taxon>
        <taxon>Spiralia</taxon>
        <taxon>Lophotrochozoa</taxon>
        <taxon>Platyhelminthes</taxon>
        <taxon>Cestoda</taxon>
        <taxon>Eucestoda</taxon>
        <taxon>Diphyllobothriidea</taxon>
        <taxon>Diphyllobothriidae</taxon>
        <taxon>Schistocephalus</taxon>
    </lineage>
</organism>
<evidence type="ECO:0000256" key="3">
    <source>
        <dbReference type="ARBA" id="ARBA00023303"/>
    </source>
</evidence>
<dbReference type="GO" id="GO:0034703">
    <property type="term" value="C:cation channel complex"/>
    <property type="evidence" value="ECO:0007669"/>
    <property type="project" value="TreeGrafter"/>
</dbReference>
<evidence type="ECO:0000256" key="2">
    <source>
        <dbReference type="ARBA" id="ARBA00023065"/>
    </source>
</evidence>
<accession>A0A183SG87</accession>
<keyword evidence="3" id="KW-0407">Ion channel</keyword>
<keyword evidence="4" id="KW-0175">Coiled coil</keyword>
<dbReference type="OrthoDB" id="6279472at2759"/>
<keyword evidence="5" id="KW-0812">Transmembrane</keyword>
<feature type="transmembrane region" description="Helical" evidence="5">
    <location>
        <begin position="151"/>
        <end position="172"/>
    </location>
</feature>
<protein>
    <submittedName>
        <fullName evidence="8">Ion_trans domain-containing protein</fullName>
    </submittedName>
</protein>
<name>A0A183SG87_SCHSO</name>
<gene>
    <name evidence="6" type="ORF">SSLN_LOCUS3235</name>
</gene>
<dbReference type="Proteomes" id="UP000275846">
    <property type="component" value="Unassembled WGS sequence"/>
</dbReference>
<dbReference type="GO" id="GO:0015279">
    <property type="term" value="F:store-operated calcium channel activity"/>
    <property type="evidence" value="ECO:0007669"/>
    <property type="project" value="TreeGrafter"/>
</dbReference>
<dbReference type="GO" id="GO:0070679">
    <property type="term" value="F:inositol 1,4,5 trisphosphate binding"/>
    <property type="evidence" value="ECO:0007669"/>
    <property type="project" value="TreeGrafter"/>
</dbReference>
<dbReference type="PANTHER" id="PTHR10117:SF54">
    <property type="entry name" value="TRANSIENT RECEPTOR POTENTIAL-GAMMA PROTEIN"/>
    <property type="match status" value="1"/>
</dbReference>
<proteinExistence type="predicted"/>